<comment type="subcellular location">
    <subcellularLocation>
        <location evidence="1">Membrane</location>
    </subcellularLocation>
</comment>
<evidence type="ECO:0000256" key="4">
    <source>
        <dbReference type="PROSITE-ProRule" id="PRU00284"/>
    </source>
</evidence>
<evidence type="ECO:0000259" key="7">
    <source>
        <dbReference type="PROSITE" id="PS50113"/>
    </source>
</evidence>
<feature type="domain" description="Methyl-accepting transducer" evidence="6">
    <location>
        <begin position="243"/>
        <end position="437"/>
    </location>
</feature>
<dbReference type="GO" id="GO:0016020">
    <property type="term" value="C:membrane"/>
    <property type="evidence" value="ECO:0007669"/>
    <property type="project" value="UniProtKB-SubCell"/>
</dbReference>
<dbReference type="InterPro" id="IPR004089">
    <property type="entry name" value="MCPsignal_dom"/>
</dbReference>
<feature type="coiled-coil region" evidence="5">
    <location>
        <begin position="296"/>
        <end position="323"/>
    </location>
</feature>
<comment type="caution">
    <text evidence="8">The sequence shown here is derived from an EMBL/GenBank/DDBJ whole genome shotgun (WGS) entry which is preliminary data.</text>
</comment>
<proteinExistence type="inferred from homology"/>
<dbReference type="InterPro" id="IPR035965">
    <property type="entry name" value="PAS-like_dom_sf"/>
</dbReference>
<evidence type="ECO:0000256" key="5">
    <source>
        <dbReference type="SAM" id="Coils"/>
    </source>
</evidence>
<organism evidence="8 9">
    <name type="scientific">Pseudoalteromonas ruthenica</name>
    <dbReference type="NCBI Taxonomy" id="151081"/>
    <lineage>
        <taxon>Bacteria</taxon>
        <taxon>Pseudomonadati</taxon>
        <taxon>Pseudomonadota</taxon>
        <taxon>Gammaproteobacteria</taxon>
        <taxon>Alteromonadales</taxon>
        <taxon>Pseudoalteromonadaceae</taxon>
        <taxon>Pseudoalteromonas</taxon>
    </lineage>
</organism>
<evidence type="ECO:0000256" key="3">
    <source>
        <dbReference type="ARBA" id="ARBA00029447"/>
    </source>
</evidence>
<dbReference type="PANTHER" id="PTHR32089">
    <property type="entry name" value="METHYL-ACCEPTING CHEMOTAXIS PROTEIN MCPB"/>
    <property type="match status" value="1"/>
</dbReference>
<dbReference type="Pfam" id="PF08447">
    <property type="entry name" value="PAS_3"/>
    <property type="match status" value="1"/>
</dbReference>
<dbReference type="PANTHER" id="PTHR32089:SF120">
    <property type="entry name" value="METHYL-ACCEPTING CHEMOTAXIS PROTEIN TLPQ"/>
    <property type="match status" value="1"/>
</dbReference>
<evidence type="ECO:0000313" key="9">
    <source>
        <dbReference type="Proteomes" id="UP000033664"/>
    </source>
</evidence>
<gene>
    <name evidence="8" type="ORF">TW72_08655</name>
</gene>
<dbReference type="Pfam" id="PF00015">
    <property type="entry name" value="MCPsignal"/>
    <property type="match status" value="1"/>
</dbReference>
<name>A0A0F4PXE5_9GAMM</name>
<dbReference type="RefSeq" id="WP_045978358.1">
    <property type="nucleotide sequence ID" value="NZ_CP023396.1"/>
</dbReference>
<dbReference type="SUPFAM" id="SSF58104">
    <property type="entry name" value="Methyl-accepting chemotaxis protein (MCP) signaling domain"/>
    <property type="match status" value="1"/>
</dbReference>
<feature type="domain" description="PAC" evidence="7">
    <location>
        <begin position="214"/>
        <end position="266"/>
    </location>
</feature>
<dbReference type="PROSITE" id="PS50111">
    <property type="entry name" value="CHEMOTAXIS_TRANSDUC_2"/>
    <property type="match status" value="1"/>
</dbReference>
<dbReference type="Gene3D" id="1.10.287.950">
    <property type="entry name" value="Methyl-accepting chemotaxis protein"/>
    <property type="match status" value="1"/>
</dbReference>
<dbReference type="Pfam" id="PF13426">
    <property type="entry name" value="PAS_9"/>
    <property type="match status" value="1"/>
</dbReference>
<dbReference type="Gene3D" id="3.30.450.20">
    <property type="entry name" value="PAS domain"/>
    <property type="match status" value="2"/>
</dbReference>
<evidence type="ECO:0000259" key="6">
    <source>
        <dbReference type="PROSITE" id="PS50111"/>
    </source>
</evidence>
<dbReference type="InterPro" id="IPR013655">
    <property type="entry name" value="PAS_fold_3"/>
</dbReference>
<dbReference type="GO" id="GO:0007165">
    <property type="term" value="P:signal transduction"/>
    <property type="evidence" value="ECO:0007669"/>
    <property type="project" value="UniProtKB-KW"/>
</dbReference>
<protein>
    <submittedName>
        <fullName evidence="8">Chemotaxis protein</fullName>
    </submittedName>
</protein>
<dbReference type="SMART" id="SM00283">
    <property type="entry name" value="MA"/>
    <property type="match status" value="1"/>
</dbReference>
<dbReference type="eggNOG" id="COG0840">
    <property type="taxonomic scope" value="Bacteria"/>
</dbReference>
<dbReference type="PATRIC" id="fig|151081.8.peg.456"/>
<dbReference type="EMBL" id="JXXZ01000007">
    <property type="protein sequence ID" value="KJY99709.1"/>
    <property type="molecule type" value="Genomic_DNA"/>
</dbReference>
<accession>A0A0F4PXE5</accession>
<dbReference type="Proteomes" id="UP000033664">
    <property type="component" value="Unassembled WGS sequence"/>
</dbReference>
<evidence type="ECO:0000256" key="1">
    <source>
        <dbReference type="ARBA" id="ARBA00004370"/>
    </source>
</evidence>
<keyword evidence="5" id="KW-0175">Coiled coil</keyword>
<keyword evidence="9" id="KW-1185">Reference proteome</keyword>
<dbReference type="InterPro" id="IPR000014">
    <property type="entry name" value="PAS"/>
</dbReference>
<dbReference type="GO" id="GO:0006935">
    <property type="term" value="P:chemotaxis"/>
    <property type="evidence" value="ECO:0007669"/>
    <property type="project" value="UniProtKB-ARBA"/>
</dbReference>
<dbReference type="AlphaFoldDB" id="A0A0F4PXE5"/>
<dbReference type="GeneID" id="58228558"/>
<evidence type="ECO:0000256" key="2">
    <source>
        <dbReference type="ARBA" id="ARBA00023224"/>
    </source>
</evidence>
<keyword evidence="2 4" id="KW-0807">Transducer</keyword>
<dbReference type="NCBIfam" id="TIGR00229">
    <property type="entry name" value="sensory_box"/>
    <property type="match status" value="1"/>
</dbReference>
<comment type="similarity">
    <text evidence="3">Belongs to the methyl-accepting chemotaxis (MCP) protein family.</text>
</comment>
<dbReference type="SUPFAM" id="SSF55785">
    <property type="entry name" value="PYP-like sensor domain (PAS domain)"/>
    <property type="match status" value="2"/>
</dbReference>
<sequence>MFLRKSHLAELKSLQDEVLIYKQIFSSLSEEMIHLTLDLQGVIISANTLFETETQISSHAWQAKALLDFVPNLARNTEHYKALKNALTQRKHWAGALEMQNNDQHLWLRVVLQPIVDASGRCTHFDLFASNLTRTINTSRHNENVINAIERSMAVIRFNPQGNIIDANDLFLNTVGYRLEEVKGKHHSMFCEPALANSHEYREFWQKLNRGDYIADRFKRIDKQGREIYLEASYNPIFDSHGQLYEIVKFATDITAQVERESQVNHAAQIAYDTSINTQSSASSGAAIMEETAAVMSQLAAKMDSASEKINALEAQSAQINKIVQAISGIAEQTNLLALNAAIEAARAGELGRGFAVVADEVRELASRTSKSTEEIIGVVNDNAQLTLEAVQTIGENKDTATEVAEKVNDASAVIEEIREASQKVVDAVSQFANRLS</sequence>
<dbReference type="OrthoDB" id="9765776at2"/>
<dbReference type="CDD" id="cd00130">
    <property type="entry name" value="PAS"/>
    <property type="match status" value="2"/>
</dbReference>
<dbReference type="InterPro" id="IPR000700">
    <property type="entry name" value="PAS-assoc_C"/>
</dbReference>
<reference evidence="8 9" key="1">
    <citation type="journal article" date="2015" name="BMC Genomics">
        <title>Genome mining reveals unlocked bioactive potential of marine Gram-negative bacteria.</title>
        <authorList>
            <person name="Machado H."/>
            <person name="Sonnenschein E.C."/>
            <person name="Melchiorsen J."/>
            <person name="Gram L."/>
        </authorList>
    </citation>
    <scope>NUCLEOTIDE SEQUENCE [LARGE SCALE GENOMIC DNA]</scope>
    <source>
        <strain evidence="8 9">S3137</strain>
    </source>
</reference>
<evidence type="ECO:0000313" key="8">
    <source>
        <dbReference type="EMBL" id="KJY99709.1"/>
    </source>
</evidence>
<dbReference type="PROSITE" id="PS50113">
    <property type="entry name" value="PAC"/>
    <property type="match status" value="1"/>
</dbReference>